<dbReference type="SUPFAM" id="SSF53639">
    <property type="entry name" value="AraD/HMP-PK domain-like"/>
    <property type="match status" value="1"/>
</dbReference>
<dbReference type="AlphaFoldDB" id="A0A9E8LTE8"/>
<dbReference type="Proteomes" id="UP001164718">
    <property type="component" value="Chromosome"/>
</dbReference>
<dbReference type="GO" id="GO:0046872">
    <property type="term" value="F:metal ion binding"/>
    <property type="evidence" value="ECO:0007669"/>
    <property type="project" value="UniProtKB-KW"/>
</dbReference>
<dbReference type="Gene3D" id="3.40.225.10">
    <property type="entry name" value="Class II aldolase/adducin N-terminal domain"/>
    <property type="match status" value="1"/>
</dbReference>
<dbReference type="GO" id="GO:0019323">
    <property type="term" value="P:pentose catabolic process"/>
    <property type="evidence" value="ECO:0007669"/>
    <property type="project" value="TreeGrafter"/>
</dbReference>
<protein>
    <submittedName>
        <fullName evidence="4">Class II aldolase/adducin family protein</fullName>
    </submittedName>
</protein>
<evidence type="ECO:0000313" key="4">
    <source>
        <dbReference type="EMBL" id="WAA09297.1"/>
    </source>
</evidence>
<feature type="domain" description="Class II aldolase/adducin N-terminal" evidence="3">
    <location>
        <begin position="8"/>
        <end position="192"/>
    </location>
</feature>
<dbReference type="InterPro" id="IPR050197">
    <property type="entry name" value="Aldolase_class_II_sugar_metab"/>
</dbReference>
<dbReference type="InterPro" id="IPR001303">
    <property type="entry name" value="Aldolase_II/adducin_N"/>
</dbReference>
<dbReference type="EMBL" id="CP106878">
    <property type="protein sequence ID" value="WAA09297.1"/>
    <property type="molecule type" value="Genomic_DNA"/>
</dbReference>
<evidence type="ECO:0000256" key="1">
    <source>
        <dbReference type="ARBA" id="ARBA00022723"/>
    </source>
</evidence>
<accession>A0A9E8LTE8</accession>
<organism evidence="4 5">
    <name type="scientific">Fervidibacillus albus</name>
    <dbReference type="NCBI Taxonomy" id="2980026"/>
    <lineage>
        <taxon>Bacteria</taxon>
        <taxon>Bacillati</taxon>
        <taxon>Bacillota</taxon>
        <taxon>Bacilli</taxon>
        <taxon>Bacillales</taxon>
        <taxon>Bacillaceae</taxon>
        <taxon>Fervidibacillus</taxon>
    </lineage>
</organism>
<dbReference type="PANTHER" id="PTHR22789">
    <property type="entry name" value="FUCULOSE PHOSPHATE ALDOLASE"/>
    <property type="match status" value="1"/>
</dbReference>
<proteinExistence type="predicted"/>
<dbReference type="GO" id="GO:0016832">
    <property type="term" value="F:aldehyde-lyase activity"/>
    <property type="evidence" value="ECO:0007669"/>
    <property type="project" value="TreeGrafter"/>
</dbReference>
<keyword evidence="1" id="KW-0479">Metal-binding</keyword>
<dbReference type="InterPro" id="IPR036409">
    <property type="entry name" value="Aldolase_II/adducin_N_sf"/>
</dbReference>
<dbReference type="KEGG" id="faf:OE104_12085"/>
<dbReference type="GO" id="GO:0005829">
    <property type="term" value="C:cytosol"/>
    <property type="evidence" value="ECO:0007669"/>
    <property type="project" value="TreeGrafter"/>
</dbReference>
<dbReference type="RefSeq" id="WP_275417078.1">
    <property type="nucleotide sequence ID" value="NZ_CP106878.1"/>
</dbReference>
<evidence type="ECO:0000256" key="2">
    <source>
        <dbReference type="ARBA" id="ARBA00023239"/>
    </source>
</evidence>
<sequence>MLYKKEREQLADIVKKMFNRYETNTAGGNVSARVSDQHIVMSPTLMSQRWHCDISPYQVLVVDMETEKIVEGDGAITREINMHMACYRHNREIGAVVHGHSLYSMVFATMGMDMPNLTEASQKFGVIKCLDFAPATSQELADTVATYLRENVKDQVTNTLLLNRHGVLVTDKNLERAYDNLGRLEYNAYIAEKALLFDKLGIMKLENKDYNYNVHE</sequence>
<keyword evidence="5" id="KW-1185">Reference proteome</keyword>
<dbReference type="NCBIfam" id="NF004979">
    <property type="entry name" value="PRK06357.1"/>
    <property type="match status" value="1"/>
</dbReference>
<name>A0A9E8LTE8_9BACI</name>
<dbReference type="PANTHER" id="PTHR22789:SF0">
    <property type="entry name" value="3-OXO-TETRONATE 4-PHOSPHATE DECARBOXYLASE-RELATED"/>
    <property type="match status" value="1"/>
</dbReference>
<evidence type="ECO:0000313" key="5">
    <source>
        <dbReference type="Proteomes" id="UP001164718"/>
    </source>
</evidence>
<reference evidence="4" key="1">
    <citation type="submission" date="2022-09" db="EMBL/GenBank/DDBJ databases">
        <title>Complete Genomes of Fervidibacillus albus and Fervidibacillus halotolerans isolated from tidal flat sediments.</title>
        <authorList>
            <person name="Kwon K.K."/>
            <person name="Yang S.-H."/>
            <person name="Park M.J."/>
            <person name="Oh H.-M."/>
        </authorList>
    </citation>
    <scope>NUCLEOTIDE SEQUENCE</scope>
    <source>
        <strain evidence="4">MEBiC13591</strain>
    </source>
</reference>
<evidence type="ECO:0000259" key="3">
    <source>
        <dbReference type="SMART" id="SM01007"/>
    </source>
</evidence>
<keyword evidence="2" id="KW-0456">Lyase</keyword>
<gene>
    <name evidence="4" type="ORF">OE104_12085</name>
</gene>
<dbReference type="SMART" id="SM01007">
    <property type="entry name" value="Aldolase_II"/>
    <property type="match status" value="1"/>
</dbReference>
<dbReference type="Pfam" id="PF00596">
    <property type="entry name" value="Aldolase_II"/>
    <property type="match status" value="1"/>
</dbReference>